<evidence type="ECO:0000256" key="1">
    <source>
        <dbReference type="SAM" id="Coils"/>
    </source>
</evidence>
<feature type="coiled-coil region" evidence="1">
    <location>
        <begin position="4"/>
        <end position="31"/>
    </location>
</feature>
<accession>A0AAD1U847</accession>
<dbReference type="AlphaFoldDB" id="A0AAD1U847"/>
<sequence length="581" mass="68818">MAAYRLMQRLCRESKKEFERLENEIREFYKVNLPCEVEILNISGECLKKLLWRNFYKVCRISLICETKKSLDIAINLISDTCGPENLCLNRIEIRYKDAMIKTDFVKSFNKLIYSLERSRFDILDLVDFQLSDECTQFLNDCQYPSIDYFDYLNSESDIAFRCGWINELEIDLTNQERINLQTRLSFNVCNLIIKADSSCMVIDNIIGSEKIFTQVKKFITLKLGGFCDEDKLLIRTLRKHISSDIKLVFQMTNENFKCRMLKDFLDSNCSILQTNAHSPSIAKFENVSIYFRVLDEIFKVHCEEFYIKDTLDEDHTINVSEHFIRLAFINDRESEDGFEISCCTHKPCLVDTHEYFKELLEVLETDNSFAILNSQLDLDYLKIPHCDSIFLELNIKTLGMFHVEPKGDDVFKWNRQISRFISLIPSSPKFYEFNLCSFDWKYHKFHIQKFLKTKPFCIYLKLDPDFETTMQMNHREAYRKELVDLIYSCSSLRYVFIKMENHSIEEEIYYDRIISNLSSDCARCQTNIKDFEEELLKIINLDEKYANKKVESNECCLQQAIIFKPDCLELTRDVKSIYFG</sequence>
<keyword evidence="3" id="KW-1185">Reference proteome</keyword>
<comment type="caution">
    <text evidence="2">The sequence shown here is derived from an EMBL/GenBank/DDBJ whole genome shotgun (WGS) entry which is preliminary data.</text>
</comment>
<gene>
    <name evidence="2" type="ORF">ECRASSUSDP1_LOCUS5357</name>
</gene>
<dbReference type="Proteomes" id="UP001295684">
    <property type="component" value="Unassembled WGS sequence"/>
</dbReference>
<reference evidence="2" key="1">
    <citation type="submission" date="2023-07" db="EMBL/GenBank/DDBJ databases">
        <authorList>
            <consortium name="AG Swart"/>
            <person name="Singh M."/>
            <person name="Singh A."/>
            <person name="Seah K."/>
            <person name="Emmerich C."/>
        </authorList>
    </citation>
    <scope>NUCLEOTIDE SEQUENCE</scope>
    <source>
        <strain evidence="2">DP1</strain>
    </source>
</reference>
<dbReference type="EMBL" id="CAMPGE010005169">
    <property type="protein sequence ID" value="CAI2364017.1"/>
    <property type="molecule type" value="Genomic_DNA"/>
</dbReference>
<name>A0AAD1U847_EUPCR</name>
<protein>
    <submittedName>
        <fullName evidence="2">Uncharacterized protein</fullName>
    </submittedName>
</protein>
<evidence type="ECO:0000313" key="2">
    <source>
        <dbReference type="EMBL" id="CAI2364017.1"/>
    </source>
</evidence>
<proteinExistence type="predicted"/>
<evidence type="ECO:0000313" key="3">
    <source>
        <dbReference type="Proteomes" id="UP001295684"/>
    </source>
</evidence>
<organism evidence="2 3">
    <name type="scientific">Euplotes crassus</name>
    <dbReference type="NCBI Taxonomy" id="5936"/>
    <lineage>
        <taxon>Eukaryota</taxon>
        <taxon>Sar</taxon>
        <taxon>Alveolata</taxon>
        <taxon>Ciliophora</taxon>
        <taxon>Intramacronucleata</taxon>
        <taxon>Spirotrichea</taxon>
        <taxon>Hypotrichia</taxon>
        <taxon>Euplotida</taxon>
        <taxon>Euplotidae</taxon>
        <taxon>Moneuplotes</taxon>
    </lineage>
</organism>
<keyword evidence="1" id="KW-0175">Coiled coil</keyword>